<evidence type="ECO:0000256" key="1">
    <source>
        <dbReference type="ARBA" id="ARBA00004141"/>
    </source>
</evidence>
<evidence type="ECO:0000256" key="6">
    <source>
        <dbReference type="SAM" id="Phobius"/>
    </source>
</evidence>
<keyword evidence="2" id="KW-0813">Transport</keyword>
<dbReference type="GO" id="GO:0016020">
    <property type="term" value="C:membrane"/>
    <property type="evidence" value="ECO:0007669"/>
    <property type="project" value="UniProtKB-SubCell"/>
</dbReference>
<keyword evidence="4 6" id="KW-1133">Transmembrane helix</keyword>
<feature type="transmembrane region" description="Helical" evidence="6">
    <location>
        <begin position="316"/>
        <end position="335"/>
    </location>
</feature>
<gene>
    <name evidence="7" type="ORF">SAMN04487944_10425</name>
</gene>
<reference evidence="7 8" key="1">
    <citation type="submission" date="2016-10" db="EMBL/GenBank/DDBJ databases">
        <authorList>
            <person name="de Groot N.N."/>
        </authorList>
    </citation>
    <scope>NUCLEOTIDE SEQUENCE [LARGE SCALE GENOMIC DNA]</scope>
    <source>
        <strain evidence="7 8">CGMCC 1.7727</strain>
    </source>
</reference>
<feature type="transmembrane region" description="Helical" evidence="6">
    <location>
        <begin position="203"/>
        <end position="224"/>
    </location>
</feature>
<dbReference type="GO" id="GO:0035435">
    <property type="term" value="P:phosphate ion transmembrane transport"/>
    <property type="evidence" value="ECO:0007669"/>
    <property type="project" value="TreeGrafter"/>
</dbReference>
<protein>
    <submittedName>
        <fullName evidence="7">Sulfate permease</fullName>
    </submittedName>
</protein>
<feature type="transmembrane region" description="Helical" evidence="6">
    <location>
        <begin position="165"/>
        <end position="183"/>
    </location>
</feature>
<dbReference type="PANTHER" id="PTHR11101:SF80">
    <property type="entry name" value="PHOSPHATE TRANSPORTER"/>
    <property type="match status" value="1"/>
</dbReference>
<feature type="transmembrane region" description="Helical" evidence="6">
    <location>
        <begin position="41"/>
        <end position="57"/>
    </location>
</feature>
<dbReference type="PANTHER" id="PTHR11101">
    <property type="entry name" value="PHOSPHATE TRANSPORTER"/>
    <property type="match status" value="1"/>
</dbReference>
<organism evidence="7 8">
    <name type="scientific">Gracilibacillus ureilyticus</name>
    <dbReference type="NCBI Taxonomy" id="531814"/>
    <lineage>
        <taxon>Bacteria</taxon>
        <taxon>Bacillati</taxon>
        <taxon>Bacillota</taxon>
        <taxon>Bacilli</taxon>
        <taxon>Bacillales</taxon>
        <taxon>Bacillaceae</taxon>
        <taxon>Gracilibacillus</taxon>
    </lineage>
</organism>
<comment type="subcellular location">
    <subcellularLocation>
        <location evidence="1">Membrane</location>
        <topology evidence="1">Multi-pass membrane protein</topology>
    </subcellularLocation>
</comment>
<feature type="transmembrane region" description="Helical" evidence="6">
    <location>
        <begin position="78"/>
        <end position="100"/>
    </location>
</feature>
<dbReference type="GO" id="GO:0005315">
    <property type="term" value="F:phosphate transmembrane transporter activity"/>
    <property type="evidence" value="ECO:0007669"/>
    <property type="project" value="InterPro"/>
</dbReference>
<keyword evidence="8" id="KW-1185">Reference proteome</keyword>
<name>A0A1H9NYQ5_9BACI</name>
<evidence type="ECO:0000313" key="7">
    <source>
        <dbReference type="EMBL" id="SER41164.1"/>
    </source>
</evidence>
<dbReference type="AlphaFoldDB" id="A0A1H9NYQ5"/>
<feature type="transmembrane region" description="Helical" evidence="6">
    <location>
        <begin position="120"/>
        <end position="144"/>
    </location>
</feature>
<evidence type="ECO:0000256" key="2">
    <source>
        <dbReference type="ARBA" id="ARBA00022448"/>
    </source>
</evidence>
<evidence type="ECO:0000313" key="8">
    <source>
        <dbReference type="Proteomes" id="UP000199687"/>
    </source>
</evidence>
<dbReference type="Proteomes" id="UP000199687">
    <property type="component" value="Unassembled WGS sequence"/>
</dbReference>
<evidence type="ECO:0000256" key="4">
    <source>
        <dbReference type="ARBA" id="ARBA00022989"/>
    </source>
</evidence>
<dbReference type="RefSeq" id="WP_245711596.1">
    <property type="nucleotide sequence ID" value="NZ_FOGL01000004.1"/>
</dbReference>
<proteinExistence type="predicted"/>
<feature type="transmembrane region" description="Helical" evidence="6">
    <location>
        <begin position="236"/>
        <end position="256"/>
    </location>
</feature>
<dbReference type="InterPro" id="IPR001204">
    <property type="entry name" value="Phos_transporter"/>
</dbReference>
<sequence>MLIIIAILAAGLFAFNIGASGSAASMGVAYGAKVIKKRKTALLLAGAGAIIGALWGGQHVTNTLGKGIISEDLIDVPVAAIILLVAGGTLLITNSIGIPLSTSEVTVGAIVGVGISFQQLYVTNILHIIILWLVIPFIAFMITFTFEKMRTKWQNRVKLKPSHKVLAVLLIFTGFFEAIAAGMNNVANALGPLVGADIMSMETGLPVFAVIVALGSILFGGKVLETNAKKITSLSLANGLVISSTTGVLVIIASLFGIPIPMTQVTTTAIVGISATKSWENVWKQKIIHQIVKVWVTSPIISLVIAYSLTEMIIQQSFYTVILLILTITITFVLIKYEVKAEKKIGKQTRREWQANE</sequence>
<keyword evidence="5 6" id="KW-0472">Membrane</keyword>
<dbReference type="Pfam" id="PF01384">
    <property type="entry name" value="PHO4"/>
    <property type="match status" value="1"/>
</dbReference>
<keyword evidence="3 6" id="KW-0812">Transmembrane</keyword>
<dbReference type="EMBL" id="FOGL01000004">
    <property type="protein sequence ID" value="SER41164.1"/>
    <property type="molecule type" value="Genomic_DNA"/>
</dbReference>
<evidence type="ECO:0000256" key="5">
    <source>
        <dbReference type="ARBA" id="ARBA00023136"/>
    </source>
</evidence>
<evidence type="ECO:0000256" key="3">
    <source>
        <dbReference type="ARBA" id="ARBA00022692"/>
    </source>
</evidence>
<dbReference type="STRING" id="531814.SAMN04487944_10425"/>
<accession>A0A1H9NYQ5</accession>